<protein>
    <submittedName>
        <fullName evidence="5">Replication initiation protein</fullName>
    </submittedName>
</protein>
<sequence length="443" mass="50196">MSRQMALALFADYSPTDRGVDDAPLDLGFRRNNALVKIVDLSLAGRRMIDVAYFLAAEDTELHKEYRVDLGLFRWLLGTTSRNQRHLAKIIREAQKAAIELNEIDPDNAANDFYGAVPLLGPAFVRGGEFRFELSERLQVAIKNPTTFHFLSLRYVFNSVHSKILFDRLQEYIDEGTTPWLDLQTLRAWMQCETKTYDLWKHFRNKVLVPATKEIKEVAQLNVEIVTMNVPGSKRVGQVRFALTRLKDGAANEQKIELIVLRSLYETLNTEFALNQTDFNEIMSNRDVFTDERIQQAIEYTRHNIERGKVKLSAGGYLMKALREGYRLGTLDKQIHARLAGEKAAKDDASSGAERRKAKTDAEAAQRNQQLAELGWEAFDKLDSSAQAEALSDFCRSPTAKPLARKIGIEVKELRENLSAPAVRSSFGVFVAARVHRASKESQ</sequence>
<evidence type="ECO:0000313" key="4">
    <source>
        <dbReference type="EMBL" id="MFC3461461.1"/>
    </source>
</evidence>
<dbReference type="EMBL" id="JBHRVV010000002">
    <property type="protein sequence ID" value="MFC3461461.1"/>
    <property type="molecule type" value="Genomic_DNA"/>
</dbReference>
<comment type="similarity">
    <text evidence="1">Belongs to the initiator RepB protein family.</text>
</comment>
<reference evidence="5" key="1">
    <citation type="journal article" date="2014" name="Int. J. Syst. Evol. Microbiol.">
        <title>Complete genome of a new Firmicutes species belonging to the dominant human colonic microbiota ('Ruminococcus bicirculans') reveals two chromosomes and a selective capacity to utilize plant glucans.</title>
        <authorList>
            <consortium name="NISC Comparative Sequencing Program"/>
            <person name="Wegmann U."/>
            <person name="Louis P."/>
            <person name="Goesmann A."/>
            <person name="Henrissat B."/>
            <person name="Duncan S.H."/>
            <person name="Flint H.J."/>
        </authorList>
    </citation>
    <scope>NUCLEOTIDE SEQUENCE</scope>
    <source>
        <strain evidence="5">CCM 7480</strain>
    </source>
</reference>
<keyword evidence="6" id="KW-1185">Reference proteome</keyword>
<dbReference type="Pfam" id="PF21205">
    <property type="entry name" value="Rep3_C"/>
    <property type="match status" value="1"/>
</dbReference>
<dbReference type="Gene3D" id="1.10.10.10">
    <property type="entry name" value="Winged helix-like DNA-binding domain superfamily/Winged helix DNA-binding domain"/>
    <property type="match status" value="1"/>
</dbReference>
<feature type="region of interest" description="Disordered" evidence="2">
    <location>
        <begin position="342"/>
        <end position="364"/>
    </location>
</feature>
<organism evidence="5 6">
    <name type="scientific">Massilia haematophila</name>
    <dbReference type="NCBI Taxonomy" id="457923"/>
    <lineage>
        <taxon>Bacteria</taxon>
        <taxon>Pseudomonadati</taxon>
        <taxon>Pseudomonadota</taxon>
        <taxon>Betaproteobacteria</taxon>
        <taxon>Burkholderiales</taxon>
        <taxon>Oxalobacteraceae</taxon>
        <taxon>Telluria group</taxon>
        <taxon>Massilia</taxon>
    </lineage>
</organism>
<accession>A0ABV7PSA0</accession>
<gene>
    <name evidence="4" type="ORF">ACFOPH_24945</name>
    <name evidence="5" type="ORF">ACFOPH_25510</name>
</gene>
<evidence type="ECO:0000313" key="6">
    <source>
        <dbReference type="Proteomes" id="UP001595665"/>
    </source>
</evidence>
<reference evidence="6" key="2">
    <citation type="journal article" date="2019" name="Int. J. Syst. Evol. Microbiol.">
        <title>The Global Catalogue of Microorganisms (GCM) 10K type strain sequencing project: providing services to taxonomists for standard genome sequencing and annotation.</title>
        <authorList>
            <consortium name="The Broad Institute Genomics Platform"/>
            <consortium name="The Broad Institute Genome Sequencing Center for Infectious Disease"/>
            <person name="Wu L."/>
            <person name="Ma J."/>
        </authorList>
    </citation>
    <scope>NUCLEOTIDE SEQUENCE [LARGE SCALE GENOMIC DNA]</scope>
    <source>
        <strain evidence="6">CCM 7480</strain>
    </source>
</reference>
<evidence type="ECO:0000259" key="3">
    <source>
        <dbReference type="Pfam" id="PF01051"/>
    </source>
</evidence>
<dbReference type="InterPro" id="IPR036388">
    <property type="entry name" value="WH-like_DNA-bd_sf"/>
</dbReference>
<dbReference type="InterPro" id="IPR036390">
    <property type="entry name" value="WH_DNA-bd_sf"/>
</dbReference>
<feature type="domain" description="Initiator Rep protein WH1" evidence="3">
    <location>
        <begin position="31"/>
        <end position="169"/>
    </location>
</feature>
<dbReference type="InterPro" id="IPR000525">
    <property type="entry name" value="Initiator_Rep_WH1"/>
</dbReference>
<name>A0ABV7PSA0_9BURK</name>
<evidence type="ECO:0000313" key="5">
    <source>
        <dbReference type="EMBL" id="MFC3461565.1"/>
    </source>
</evidence>
<dbReference type="RefSeq" id="WP_379738063.1">
    <property type="nucleotide sequence ID" value="NZ_JBHRVV010000002.1"/>
</dbReference>
<dbReference type="EMBL" id="JBHRVV010000002">
    <property type="protein sequence ID" value="MFC3461565.1"/>
    <property type="molecule type" value="Genomic_DNA"/>
</dbReference>
<evidence type="ECO:0000256" key="1">
    <source>
        <dbReference type="ARBA" id="ARBA00038283"/>
    </source>
</evidence>
<reference evidence="5" key="3">
    <citation type="submission" date="2024-09" db="EMBL/GenBank/DDBJ databases">
        <authorList>
            <person name="Sun Q."/>
            <person name="Mori K."/>
        </authorList>
    </citation>
    <scope>NUCLEOTIDE SEQUENCE</scope>
    <source>
        <strain evidence="5">CCM 7480</strain>
    </source>
</reference>
<proteinExistence type="inferred from homology"/>
<dbReference type="Pfam" id="PF01051">
    <property type="entry name" value="Rep3_N"/>
    <property type="match status" value="1"/>
</dbReference>
<comment type="caution">
    <text evidence="5">The sequence shown here is derived from an EMBL/GenBank/DDBJ whole genome shotgun (WGS) entry which is preliminary data.</text>
</comment>
<dbReference type="SUPFAM" id="SSF46785">
    <property type="entry name" value="Winged helix' DNA-binding domain"/>
    <property type="match status" value="1"/>
</dbReference>
<evidence type="ECO:0000256" key="2">
    <source>
        <dbReference type="SAM" id="MobiDB-lite"/>
    </source>
</evidence>
<dbReference type="Proteomes" id="UP001595665">
    <property type="component" value="Unassembled WGS sequence"/>
</dbReference>